<feature type="region of interest" description="Disordered" evidence="2">
    <location>
        <begin position="68"/>
        <end position="107"/>
    </location>
</feature>
<name>A0A2B4RJP9_STYPI</name>
<feature type="compositionally biased region" description="Low complexity" evidence="2">
    <location>
        <begin position="81"/>
        <end position="96"/>
    </location>
</feature>
<feature type="region of interest" description="Disordered" evidence="2">
    <location>
        <begin position="143"/>
        <end position="246"/>
    </location>
</feature>
<evidence type="ECO:0000256" key="3">
    <source>
        <dbReference type="SAM" id="Phobius"/>
    </source>
</evidence>
<dbReference type="OrthoDB" id="5973687at2759"/>
<feature type="region of interest" description="Disordered" evidence="2">
    <location>
        <begin position="332"/>
        <end position="355"/>
    </location>
</feature>
<dbReference type="Pfam" id="PF01391">
    <property type="entry name" value="Collagen"/>
    <property type="match status" value="1"/>
</dbReference>
<feature type="compositionally biased region" description="Basic and acidic residues" evidence="2">
    <location>
        <begin position="432"/>
        <end position="450"/>
    </location>
</feature>
<sequence>MKEEETQDKHNKDAARGSTSASDEPFYRNAQRYLNITHQRLEKLENQSRSLIDEVKLVRKMSENFSHTTLKESGPSVKLESPCSGSSSSSVLESYSGPPPHPRSHSRVVQLPLHPRLLQETPNLQTKPSRLCLRISEAVFGPAGPSGPPGVQGLQVNIGPAGPPGIPEYNGPQGPAGPSGLPGPPGVQSLRGPSGYNSTQGPPGPDASSCLFNDSSSPGMTPNPNARQDEQVTESNISETKDDMQSRLLAPQKQVTFLNASLMEKEIVGFNGTRGPRGSPGVSRLPGPKGVGKLSSCVHKKAEATGPAGIYSVNDVHVRDIVLQNKTPSFRNLHSIPEETGLQGSHRRSESSLTDKPELHLINQIQRALNSLRVLVIVFVAISVVSLSLNIWVITSVLGQEQSNQEHRVNTSQQGKYVSENETGPLGILNETKQEMKKEETQDKHNKDAARGNTSASDESFPGNAQRYLNITHQRLEKLENQSQSLIDEVKLIRKMSENFSDTELKISNISGMTGSAGPSGLPGIPGVPGIPGINGSHGPIGPKGDQGINGSQGLQGPAGPPGGYGPQGVPGPSGPPGPGNLSLCYYKEEQSTGVTKGASANDKVIVKELHSNLIKSITTIIKHRNAKSTSVITFPQ</sequence>
<feature type="region of interest" description="Disordered" evidence="2">
    <location>
        <begin position="534"/>
        <end position="583"/>
    </location>
</feature>
<feature type="region of interest" description="Disordered" evidence="2">
    <location>
        <begin position="1"/>
        <end position="27"/>
    </location>
</feature>
<feature type="compositionally biased region" description="Basic and acidic residues" evidence="2">
    <location>
        <begin position="1"/>
        <end position="15"/>
    </location>
</feature>
<feature type="region of interest" description="Disordered" evidence="2">
    <location>
        <begin position="403"/>
        <end position="463"/>
    </location>
</feature>
<dbReference type="PANTHER" id="PTHR37456">
    <property type="entry name" value="SI:CH211-266K2.1"/>
    <property type="match status" value="1"/>
</dbReference>
<keyword evidence="3" id="KW-0812">Transmembrane</keyword>
<comment type="caution">
    <text evidence="4">The sequence shown here is derived from an EMBL/GenBank/DDBJ whole genome shotgun (WGS) entry which is preliminary data.</text>
</comment>
<dbReference type="PANTHER" id="PTHR37456:SF5">
    <property type="entry name" value="COLLAGEN TYPE XIII ALPHA 1 CHAIN"/>
    <property type="match status" value="1"/>
</dbReference>
<feature type="transmembrane region" description="Helical" evidence="3">
    <location>
        <begin position="374"/>
        <end position="394"/>
    </location>
</feature>
<keyword evidence="3" id="KW-0472">Membrane</keyword>
<organism evidence="4 5">
    <name type="scientific">Stylophora pistillata</name>
    <name type="common">Smooth cauliflower coral</name>
    <dbReference type="NCBI Taxonomy" id="50429"/>
    <lineage>
        <taxon>Eukaryota</taxon>
        <taxon>Metazoa</taxon>
        <taxon>Cnidaria</taxon>
        <taxon>Anthozoa</taxon>
        <taxon>Hexacorallia</taxon>
        <taxon>Scleractinia</taxon>
        <taxon>Astrocoeniina</taxon>
        <taxon>Pocilloporidae</taxon>
        <taxon>Stylophora</taxon>
    </lineage>
</organism>
<dbReference type="InterPro" id="IPR008160">
    <property type="entry name" value="Collagen"/>
</dbReference>
<keyword evidence="1" id="KW-0175">Coiled coil</keyword>
<feature type="coiled-coil region" evidence="1">
    <location>
        <begin position="27"/>
        <end position="61"/>
    </location>
</feature>
<keyword evidence="3" id="KW-1133">Transmembrane helix</keyword>
<evidence type="ECO:0000256" key="1">
    <source>
        <dbReference type="SAM" id="Coils"/>
    </source>
</evidence>
<protein>
    <submittedName>
        <fullName evidence="4">Collagen alpha-1(XVII) chain</fullName>
    </submittedName>
</protein>
<feature type="region of interest" description="Disordered" evidence="2">
    <location>
        <begin position="271"/>
        <end position="290"/>
    </location>
</feature>
<dbReference type="GO" id="GO:0005581">
    <property type="term" value="C:collagen trimer"/>
    <property type="evidence" value="ECO:0007669"/>
    <property type="project" value="UniProtKB-KW"/>
</dbReference>
<dbReference type="Proteomes" id="UP000225706">
    <property type="component" value="Unassembled WGS sequence"/>
</dbReference>
<evidence type="ECO:0000313" key="5">
    <source>
        <dbReference type="Proteomes" id="UP000225706"/>
    </source>
</evidence>
<keyword evidence="4" id="KW-0176">Collagen</keyword>
<evidence type="ECO:0000256" key="2">
    <source>
        <dbReference type="SAM" id="MobiDB-lite"/>
    </source>
</evidence>
<feature type="coiled-coil region" evidence="1">
    <location>
        <begin position="469"/>
        <end position="496"/>
    </location>
</feature>
<reference evidence="5" key="1">
    <citation type="journal article" date="2017" name="bioRxiv">
        <title>Comparative analysis of the genomes of Stylophora pistillata and Acropora digitifera provides evidence for extensive differences between species of corals.</title>
        <authorList>
            <person name="Voolstra C.R."/>
            <person name="Li Y."/>
            <person name="Liew Y.J."/>
            <person name="Baumgarten S."/>
            <person name="Zoccola D."/>
            <person name="Flot J.-F."/>
            <person name="Tambutte S."/>
            <person name="Allemand D."/>
            <person name="Aranda M."/>
        </authorList>
    </citation>
    <scope>NUCLEOTIDE SEQUENCE [LARGE SCALE GENOMIC DNA]</scope>
</reference>
<accession>A0A2B4RJP9</accession>
<feature type="compositionally biased region" description="Polar residues" evidence="2">
    <location>
        <begin position="410"/>
        <end position="422"/>
    </location>
</feature>
<evidence type="ECO:0000313" key="4">
    <source>
        <dbReference type="EMBL" id="PFX18624.1"/>
    </source>
</evidence>
<dbReference type="InterPro" id="IPR050938">
    <property type="entry name" value="Collagen_Structural_Proteins"/>
</dbReference>
<proteinExistence type="predicted"/>
<dbReference type="AlphaFoldDB" id="A0A2B4RJP9"/>
<dbReference type="EMBL" id="LSMT01000401">
    <property type="protein sequence ID" value="PFX18624.1"/>
    <property type="molecule type" value="Genomic_DNA"/>
</dbReference>
<keyword evidence="5" id="KW-1185">Reference proteome</keyword>
<feature type="compositionally biased region" description="Polar residues" evidence="2">
    <location>
        <begin position="210"/>
        <end position="226"/>
    </location>
</feature>
<gene>
    <name evidence="4" type="primary">COL17A1</name>
    <name evidence="4" type="ORF">AWC38_SpisGene17001</name>
</gene>